<dbReference type="AlphaFoldDB" id="A0A8J4VIQ6"/>
<dbReference type="Proteomes" id="UP000737018">
    <property type="component" value="Unassembled WGS sequence"/>
</dbReference>
<evidence type="ECO:0000256" key="1">
    <source>
        <dbReference type="ARBA" id="ARBA00023012"/>
    </source>
</evidence>
<dbReference type="Pfam" id="PF00072">
    <property type="entry name" value="Response_reg"/>
    <property type="match status" value="1"/>
</dbReference>
<dbReference type="EMBL" id="JRKL02001686">
    <property type="protein sequence ID" value="KAF3962623.1"/>
    <property type="molecule type" value="Genomic_DNA"/>
</dbReference>
<feature type="domain" description="Response regulatory" evidence="5">
    <location>
        <begin position="52"/>
        <end position="169"/>
    </location>
</feature>
<dbReference type="GO" id="GO:0009736">
    <property type="term" value="P:cytokinin-activated signaling pathway"/>
    <property type="evidence" value="ECO:0007669"/>
    <property type="project" value="InterPro"/>
</dbReference>
<dbReference type="PANTHER" id="PTHR43874:SF1">
    <property type="entry name" value="TWO-COMPONENT RESPONSE REGULATOR-LIKE APRR1"/>
    <property type="match status" value="1"/>
</dbReference>
<reference evidence="6" key="1">
    <citation type="submission" date="2020-03" db="EMBL/GenBank/DDBJ databases">
        <title>Castanea mollissima Vanexum genome sequencing.</title>
        <authorList>
            <person name="Staton M."/>
        </authorList>
    </citation>
    <scope>NUCLEOTIDE SEQUENCE</scope>
    <source>
        <tissue evidence="6">Leaf</tissue>
    </source>
</reference>
<dbReference type="SUPFAM" id="SSF52172">
    <property type="entry name" value="CheY-like"/>
    <property type="match status" value="1"/>
</dbReference>
<dbReference type="InterPro" id="IPR011006">
    <property type="entry name" value="CheY-like_superfamily"/>
</dbReference>
<evidence type="ECO:0000313" key="6">
    <source>
        <dbReference type="EMBL" id="KAF3962623.1"/>
    </source>
</evidence>
<evidence type="ECO:0000256" key="3">
    <source>
        <dbReference type="ARBA" id="ARBA00023163"/>
    </source>
</evidence>
<keyword evidence="7" id="KW-1185">Reference proteome</keyword>
<dbReference type="InterPro" id="IPR001789">
    <property type="entry name" value="Sig_transdc_resp-reg_receiver"/>
</dbReference>
<dbReference type="PANTHER" id="PTHR43874">
    <property type="entry name" value="TWO-COMPONENT RESPONSE REGULATOR"/>
    <property type="match status" value="1"/>
</dbReference>
<dbReference type="PROSITE" id="PS50110">
    <property type="entry name" value="RESPONSE_REGULATORY"/>
    <property type="match status" value="1"/>
</dbReference>
<sequence length="182" mass="20491">MLRKTSLSLVFLQIAMDKGKQIIINNNGGHAGRSCNNSTMTSDAFNNQSKLKILLCDSDPESCDEISTLLTKCRYQVISVNSFVEVVDTLDAEGPHIDILLVSVDPHIDKGMKMLKYISEEFQHIPVIIILSRQDHVSLIYKYLNLGVADYLMKPLCTDELSNLWKHKGRSRNIIGITLMHS</sequence>
<protein>
    <recommendedName>
        <fullName evidence="5">Response regulatory domain-containing protein</fullName>
    </recommendedName>
</protein>
<name>A0A8J4VIQ6_9ROSI</name>
<dbReference type="SMART" id="SM00448">
    <property type="entry name" value="REC"/>
    <property type="match status" value="1"/>
</dbReference>
<evidence type="ECO:0000313" key="7">
    <source>
        <dbReference type="Proteomes" id="UP000737018"/>
    </source>
</evidence>
<organism evidence="6 7">
    <name type="scientific">Castanea mollissima</name>
    <name type="common">Chinese chestnut</name>
    <dbReference type="NCBI Taxonomy" id="60419"/>
    <lineage>
        <taxon>Eukaryota</taxon>
        <taxon>Viridiplantae</taxon>
        <taxon>Streptophyta</taxon>
        <taxon>Embryophyta</taxon>
        <taxon>Tracheophyta</taxon>
        <taxon>Spermatophyta</taxon>
        <taxon>Magnoliopsida</taxon>
        <taxon>eudicotyledons</taxon>
        <taxon>Gunneridae</taxon>
        <taxon>Pentapetalae</taxon>
        <taxon>rosids</taxon>
        <taxon>fabids</taxon>
        <taxon>Fagales</taxon>
        <taxon>Fagaceae</taxon>
        <taxon>Castanea</taxon>
    </lineage>
</organism>
<comment type="caution">
    <text evidence="4">Lacks conserved residue(s) required for the propagation of feature annotation.</text>
</comment>
<dbReference type="Gene3D" id="3.40.50.2300">
    <property type="match status" value="1"/>
</dbReference>
<evidence type="ECO:0000256" key="4">
    <source>
        <dbReference type="PROSITE-ProRule" id="PRU00169"/>
    </source>
</evidence>
<evidence type="ECO:0000259" key="5">
    <source>
        <dbReference type="PROSITE" id="PS50110"/>
    </source>
</evidence>
<dbReference type="OrthoDB" id="60033at2759"/>
<keyword evidence="3" id="KW-0804">Transcription</keyword>
<proteinExistence type="predicted"/>
<dbReference type="InterPro" id="IPR045279">
    <property type="entry name" value="ARR-like"/>
</dbReference>
<accession>A0A8J4VIQ6</accession>
<gene>
    <name evidence="6" type="ORF">CMV_012892</name>
</gene>
<keyword evidence="2" id="KW-0805">Transcription regulation</keyword>
<evidence type="ECO:0000256" key="2">
    <source>
        <dbReference type="ARBA" id="ARBA00023015"/>
    </source>
</evidence>
<keyword evidence="1" id="KW-0902">Two-component regulatory system</keyword>
<dbReference type="GO" id="GO:0000160">
    <property type="term" value="P:phosphorelay signal transduction system"/>
    <property type="evidence" value="ECO:0007669"/>
    <property type="project" value="UniProtKB-KW"/>
</dbReference>
<comment type="caution">
    <text evidence="6">The sequence shown here is derived from an EMBL/GenBank/DDBJ whole genome shotgun (WGS) entry which is preliminary data.</text>
</comment>